<sequence length="100" mass="10900">MTADSDDEYPSGFQSGRAWAEATDDEAAVENVETFTYDAATSFDELLALYKRCIDPEGILAEDDILDGFEADGRMLTSEYLFGFIDGVQAAIKAAKGVRN</sequence>
<evidence type="ECO:0000313" key="2">
    <source>
        <dbReference type="EMBL" id="MDQ7246532.1"/>
    </source>
</evidence>
<reference evidence="3" key="1">
    <citation type="submission" date="2023-08" db="EMBL/GenBank/DDBJ databases">
        <title>Rhodospirillaceae gen. nov., a novel taxon isolated from the Yangtze River Yuezi River estuary sludge.</title>
        <authorList>
            <person name="Ruan L."/>
        </authorList>
    </citation>
    <scope>NUCLEOTIDE SEQUENCE [LARGE SCALE GENOMIC DNA]</scope>
    <source>
        <strain evidence="3">R-7</strain>
    </source>
</reference>
<dbReference type="RefSeq" id="WP_379953924.1">
    <property type="nucleotide sequence ID" value="NZ_JAUYVI010000001.1"/>
</dbReference>
<protein>
    <recommendedName>
        <fullName evidence="4">CdiI immunity protein domain-containing protein</fullName>
    </recommendedName>
</protein>
<evidence type="ECO:0000256" key="1">
    <source>
        <dbReference type="SAM" id="MobiDB-lite"/>
    </source>
</evidence>
<gene>
    <name evidence="2" type="ORF">Q8A70_02590</name>
</gene>
<dbReference type="EMBL" id="JAUYVI010000001">
    <property type="protein sequence ID" value="MDQ7246532.1"/>
    <property type="molecule type" value="Genomic_DNA"/>
</dbReference>
<keyword evidence="3" id="KW-1185">Reference proteome</keyword>
<accession>A0ABU0YFN0</accession>
<feature type="region of interest" description="Disordered" evidence="1">
    <location>
        <begin position="1"/>
        <end position="22"/>
    </location>
</feature>
<evidence type="ECO:0000313" key="3">
    <source>
        <dbReference type="Proteomes" id="UP001230156"/>
    </source>
</evidence>
<dbReference type="Proteomes" id="UP001230156">
    <property type="component" value="Unassembled WGS sequence"/>
</dbReference>
<proteinExistence type="predicted"/>
<evidence type="ECO:0008006" key="4">
    <source>
        <dbReference type="Google" id="ProtNLM"/>
    </source>
</evidence>
<comment type="caution">
    <text evidence="2">The sequence shown here is derived from an EMBL/GenBank/DDBJ whole genome shotgun (WGS) entry which is preliminary data.</text>
</comment>
<organism evidence="2 3">
    <name type="scientific">Dongia sedimenti</name>
    <dbReference type="NCBI Taxonomy" id="3064282"/>
    <lineage>
        <taxon>Bacteria</taxon>
        <taxon>Pseudomonadati</taxon>
        <taxon>Pseudomonadota</taxon>
        <taxon>Alphaproteobacteria</taxon>
        <taxon>Rhodospirillales</taxon>
        <taxon>Dongiaceae</taxon>
        <taxon>Dongia</taxon>
    </lineage>
</organism>
<name>A0ABU0YFN0_9PROT</name>